<evidence type="ECO:0000313" key="2">
    <source>
        <dbReference type="Proteomes" id="UP000004994"/>
    </source>
</evidence>
<dbReference type="Gramene" id="Solyc07g014600.2.1">
    <property type="protein sequence ID" value="Solyc07g014600.2.1"/>
    <property type="gene ID" value="Solyc07g014600.2"/>
</dbReference>
<dbReference type="EnsemblPlants" id="Solyc07g014600.2.1">
    <property type="protein sequence ID" value="Solyc07g014600.2.1"/>
    <property type="gene ID" value="Solyc07g014600.2"/>
</dbReference>
<accession>A0A3Q7H8M8</accession>
<dbReference type="InParanoid" id="A0A3Q7H8M8"/>
<keyword evidence="2" id="KW-1185">Reference proteome</keyword>
<proteinExistence type="predicted"/>
<evidence type="ECO:0000313" key="1">
    <source>
        <dbReference type="EnsemblPlants" id="Solyc07g014600.2.1"/>
    </source>
</evidence>
<dbReference type="Proteomes" id="UP000004994">
    <property type="component" value="Chromosome 7"/>
</dbReference>
<sequence length="60" mass="6889">MSAPSCLLQSLKKGHSCFKDSDEGKIRARRKKFWEKAVDIDELYGPGMRGQMQDDFNHSN</sequence>
<reference evidence="1" key="1">
    <citation type="journal article" date="2012" name="Nature">
        <title>The tomato genome sequence provides insights into fleshy fruit evolution.</title>
        <authorList>
            <consortium name="Tomato Genome Consortium"/>
        </authorList>
    </citation>
    <scope>NUCLEOTIDE SEQUENCE [LARGE SCALE GENOMIC DNA]</scope>
    <source>
        <strain evidence="1">cv. Heinz 1706</strain>
    </source>
</reference>
<dbReference type="AlphaFoldDB" id="A0A3Q7H8M8"/>
<name>A0A3Q7H8M8_SOLLC</name>
<dbReference type="PaxDb" id="4081-Solyc07g014600.1.1"/>
<reference evidence="1" key="2">
    <citation type="submission" date="2019-01" db="UniProtKB">
        <authorList>
            <consortium name="EnsemblPlants"/>
        </authorList>
    </citation>
    <scope>IDENTIFICATION</scope>
    <source>
        <strain evidence="1">cv. Heinz 1706</strain>
    </source>
</reference>
<dbReference type="STRING" id="4081.A0A3Q7H8M8"/>
<organism evidence="1">
    <name type="scientific">Solanum lycopersicum</name>
    <name type="common">Tomato</name>
    <name type="synonym">Lycopersicon esculentum</name>
    <dbReference type="NCBI Taxonomy" id="4081"/>
    <lineage>
        <taxon>Eukaryota</taxon>
        <taxon>Viridiplantae</taxon>
        <taxon>Streptophyta</taxon>
        <taxon>Embryophyta</taxon>
        <taxon>Tracheophyta</taxon>
        <taxon>Spermatophyta</taxon>
        <taxon>Magnoliopsida</taxon>
        <taxon>eudicotyledons</taxon>
        <taxon>Gunneridae</taxon>
        <taxon>Pentapetalae</taxon>
        <taxon>asterids</taxon>
        <taxon>lamiids</taxon>
        <taxon>Solanales</taxon>
        <taxon>Solanaceae</taxon>
        <taxon>Solanoideae</taxon>
        <taxon>Solaneae</taxon>
        <taxon>Solanum</taxon>
        <taxon>Solanum subgen. Lycopersicon</taxon>
    </lineage>
</organism>
<dbReference type="PANTHER" id="PTHR36362">
    <property type="entry name" value="DNA-DIRECTED RNA POLYMERASE SUBUNIT BETA"/>
    <property type="match status" value="1"/>
</dbReference>
<protein>
    <submittedName>
        <fullName evidence="1">Uncharacterized protein</fullName>
    </submittedName>
</protein>
<dbReference type="PANTHER" id="PTHR36362:SF1">
    <property type="entry name" value="DNA-DIRECTED RNA POLYMERASE SUBUNIT BETA"/>
    <property type="match status" value="1"/>
</dbReference>